<name>A0A0F9FR40_9ZZZZ</name>
<accession>A0A0F9FR40</accession>
<evidence type="ECO:0000313" key="1">
    <source>
        <dbReference type="EMBL" id="KKL88663.1"/>
    </source>
</evidence>
<dbReference type="AlphaFoldDB" id="A0A0F9FR40"/>
<dbReference type="EMBL" id="LAZR01020500">
    <property type="protein sequence ID" value="KKL88663.1"/>
    <property type="molecule type" value="Genomic_DNA"/>
</dbReference>
<proteinExistence type="predicted"/>
<reference evidence="1" key="1">
    <citation type="journal article" date="2015" name="Nature">
        <title>Complex archaea that bridge the gap between prokaryotes and eukaryotes.</title>
        <authorList>
            <person name="Spang A."/>
            <person name="Saw J.H."/>
            <person name="Jorgensen S.L."/>
            <person name="Zaremba-Niedzwiedzka K."/>
            <person name="Martijn J."/>
            <person name="Lind A.E."/>
            <person name="van Eijk R."/>
            <person name="Schleper C."/>
            <person name="Guy L."/>
            <person name="Ettema T.J."/>
        </authorList>
    </citation>
    <scope>NUCLEOTIDE SEQUENCE</scope>
</reference>
<organism evidence="1">
    <name type="scientific">marine sediment metagenome</name>
    <dbReference type="NCBI Taxonomy" id="412755"/>
    <lineage>
        <taxon>unclassified sequences</taxon>
        <taxon>metagenomes</taxon>
        <taxon>ecological metagenomes</taxon>
    </lineage>
</organism>
<protein>
    <submittedName>
        <fullName evidence="1">Uncharacterized protein</fullName>
    </submittedName>
</protein>
<comment type="caution">
    <text evidence="1">The sequence shown here is derived from an EMBL/GenBank/DDBJ whole genome shotgun (WGS) entry which is preliminary data.</text>
</comment>
<gene>
    <name evidence="1" type="ORF">LCGC14_1922440</name>
</gene>
<sequence length="74" mass="8538">MIILCAFCDEPVVPNDRFTLQKVTGWEKKRRQGGANQIILREILPEYAHNVCVDDRRRGVVQGQGLIFEQETTH</sequence>